<dbReference type="Proteomes" id="UP000008458">
    <property type="component" value="Chromosome"/>
</dbReference>
<name>F4B5R5_ACIHW</name>
<dbReference type="GeneID" id="71811275"/>
<dbReference type="AlphaFoldDB" id="F4B5R5"/>
<organism evidence="1 2">
    <name type="scientific">Acidianus hospitalis (strain W1)</name>
    <dbReference type="NCBI Taxonomy" id="933801"/>
    <lineage>
        <taxon>Archaea</taxon>
        <taxon>Thermoproteota</taxon>
        <taxon>Thermoprotei</taxon>
        <taxon>Sulfolobales</taxon>
        <taxon>Sulfolobaceae</taxon>
        <taxon>Acidianus</taxon>
    </lineage>
</organism>
<reference evidence="1 2" key="1">
    <citation type="journal article" date="2011" name="Extremophiles">
        <title>Genomic analysis of Acidianus hospitalis W1 a host for studying crenarchaeal virus and plasmid life cycles.</title>
        <authorList>
            <person name="You X.Y."/>
            <person name="Liu C."/>
            <person name="Wang S.Y."/>
            <person name="Jiang C.Y."/>
            <person name="Shah S.A."/>
            <person name="Prangishvili D."/>
            <person name="She Q."/>
            <person name="Liu S.J."/>
            <person name="Garrett R.A."/>
        </authorList>
    </citation>
    <scope>NUCLEOTIDE SEQUENCE [LARGE SCALE GENOMIC DNA]</scope>
    <source>
        <strain evidence="1 2">W1</strain>
    </source>
</reference>
<keyword evidence="2" id="KW-1185">Reference proteome</keyword>
<dbReference type="HOGENOM" id="CLU_2911277_0_0_2"/>
<proteinExistence type="predicted"/>
<dbReference type="RefSeq" id="WP_013775196.1">
    <property type="nucleotide sequence ID" value="NC_015518.1"/>
</dbReference>
<reference key="2">
    <citation type="journal article" date="2011" name="Extremophiles">
        <title>Genomic analyses of Acidianus hospitalis W1 a host for studying crenarchaeal virus and plasmid life cycles.</title>
        <authorList>
            <person name="You X.Y."/>
            <person name="Liu C."/>
            <person name="Wang S.Y."/>
            <person name="Jiang C.Y."/>
            <person name="Shah S.A."/>
            <person name="Prangishvili D."/>
            <person name="Liu S.J."/>
            <person name="Garrett R.A."/>
        </authorList>
    </citation>
    <scope>NUCLEOTIDE SEQUENCE</scope>
    <source>
        <strain>W1</strain>
    </source>
</reference>
<gene>
    <name evidence="1" type="ordered locus">Ahos_0391</name>
</gene>
<sequence length="61" mass="7394">MQLLLEGREIEIVKANEDYAEKFYEYLQLLKDDPENYTIIRYDDVTLEDVKKIRLSYVFSN</sequence>
<protein>
    <submittedName>
        <fullName evidence="1">Uncharacterized protein</fullName>
    </submittedName>
</protein>
<evidence type="ECO:0000313" key="1">
    <source>
        <dbReference type="EMBL" id="AEE93280.1"/>
    </source>
</evidence>
<dbReference type="EMBL" id="CP002535">
    <property type="protein sequence ID" value="AEE93280.1"/>
    <property type="molecule type" value="Genomic_DNA"/>
</dbReference>
<dbReference type="eggNOG" id="arCOG07349">
    <property type="taxonomic scope" value="Archaea"/>
</dbReference>
<accession>F4B5R5</accession>
<dbReference type="KEGG" id="aho:Ahos_0391"/>
<evidence type="ECO:0000313" key="2">
    <source>
        <dbReference type="Proteomes" id="UP000008458"/>
    </source>
</evidence>